<dbReference type="Proteomes" id="UP000054495">
    <property type="component" value="Unassembled WGS sequence"/>
</dbReference>
<protein>
    <recommendedName>
        <fullName evidence="3">2-phosphosulfolactate phosphatase</fullName>
        <ecNumber evidence="3">3.1.3.71</ecNumber>
    </recommendedName>
</protein>
<keyword evidence="8" id="KW-1185">Reference proteome</keyword>
<dbReference type="HAMAP" id="MF_00490">
    <property type="entry name" value="ComB"/>
    <property type="match status" value="1"/>
</dbReference>
<evidence type="ECO:0000256" key="6">
    <source>
        <dbReference type="ARBA" id="ARBA00033711"/>
    </source>
</evidence>
<dbReference type="AlphaFoldDB" id="A0A0D6LDC6"/>
<dbReference type="InterPro" id="IPR036702">
    <property type="entry name" value="ComB-like_sf"/>
</dbReference>
<gene>
    <name evidence="7" type="ORF">ANCCEY_15184</name>
</gene>
<dbReference type="Gene3D" id="3.90.1560.10">
    <property type="entry name" value="ComB-like"/>
    <property type="match status" value="1"/>
</dbReference>
<sequence>MPLYFSKTRKEETGLKPGYEIVVVIDVLRATSAICAAFDNGIRSIIPVPTVEEAMEYKEKGYLAGAERKGQIVEGFDFGNSPFSYMREEFRDQDVVLSTTNGTKALDIAKDAEMVVVGSFLNLDALCQFLAEQNKNVLCLCSGWQDKFNLEDTICAGAISEYLLATGNFKSDEDSSVAAKYLYLSAKDNYFGYLKSSSHRRRLKNLNLNEDVKYCLTPNQTDVIPILKDGKLEHIEYLTENAVNPDKRRYAVEGEAPRHYIDLDHFYKPEEDPELAMPRTWTDAVAKYTEDTLQAYGIVPWHIVTMKNRLQKAFEIGDIDLILRYCADIGHYNPLDFAWETVFDSHASLDSVFRMERELTQEFDSDKKYSYEQRGRVTTKVYSYEFSQAYHTRMNGMVERRMRKAVISVGSIWYTAWVDAGQPNLEKLRGRP</sequence>
<evidence type="ECO:0000313" key="8">
    <source>
        <dbReference type="Proteomes" id="UP000054495"/>
    </source>
</evidence>
<comment type="catalytic activity">
    <reaction evidence="6">
        <text>(2R)-O-phospho-3-sulfolactate + H2O = (2R)-3-sulfolactate + phosphate</text>
        <dbReference type="Rhea" id="RHEA:23416"/>
        <dbReference type="ChEBI" id="CHEBI:15377"/>
        <dbReference type="ChEBI" id="CHEBI:15597"/>
        <dbReference type="ChEBI" id="CHEBI:43474"/>
        <dbReference type="ChEBI" id="CHEBI:58738"/>
        <dbReference type="EC" id="3.1.3.71"/>
    </reaction>
</comment>
<evidence type="ECO:0000313" key="7">
    <source>
        <dbReference type="EMBL" id="EPB65747.1"/>
    </source>
</evidence>
<dbReference type="GO" id="GO:0050545">
    <property type="term" value="F:sulfopyruvate decarboxylase activity"/>
    <property type="evidence" value="ECO:0007669"/>
    <property type="project" value="TreeGrafter"/>
</dbReference>
<dbReference type="SUPFAM" id="SSF48537">
    <property type="entry name" value="Phospholipase C/P1 nuclease"/>
    <property type="match status" value="1"/>
</dbReference>
<evidence type="ECO:0000256" key="3">
    <source>
        <dbReference type="ARBA" id="ARBA00012953"/>
    </source>
</evidence>
<name>A0A0D6LDC6_9BILA</name>
<reference evidence="7 8" key="1">
    <citation type="submission" date="2013-05" db="EMBL/GenBank/DDBJ databases">
        <title>Draft genome of the parasitic nematode Anyclostoma ceylanicum.</title>
        <authorList>
            <person name="Mitreva M."/>
        </authorList>
    </citation>
    <scope>NUCLEOTIDE SEQUENCE [LARGE SCALE GENOMIC DNA]</scope>
</reference>
<evidence type="ECO:0000256" key="4">
    <source>
        <dbReference type="ARBA" id="ARBA00022801"/>
    </source>
</evidence>
<dbReference type="InterPro" id="IPR008947">
    <property type="entry name" value="PLipase_C/P1_nuclease_dom_sf"/>
</dbReference>
<dbReference type="EC" id="3.1.3.71" evidence="3"/>
<keyword evidence="5" id="KW-0460">Magnesium</keyword>
<dbReference type="GO" id="GO:0050532">
    <property type="term" value="F:2-phosphosulfolactate phosphatase activity"/>
    <property type="evidence" value="ECO:0007669"/>
    <property type="project" value="UniProtKB-EC"/>
</dbReference>
<comment type="cofactor">
    <cofactor evidence="1">
        <name>Mg(2+)</name>
        <dbReference type="ChEBI" id="CHEBI:18420"/>
    </cofactor>
</comment>
<accession>A0A0D6LDC6</accession>
<comment type="similarity">
    <text evidence="2">Belongs to the ComB family.</text>
</comment>
<feature type="non-terminal residue" evidence="7">
    <location>
        <position position="432"/>
    </location>
</feature>
<keyword evidence="4" id="KW-0378">Hydrolase</keyword>
<dbReference type="InterPro" id="IPR005238">
    <property type="entry name" value="ComB-like"/>
</dbReference>
<evidence type="ECO:0000256" key="1">
    <source>
        <dbReference type="ARBA" id="ARBA00001946"/>
    </source>
</evidence>
<organism evidence="7 8">
    <name type="scientific">Ancylostoma ceylanicum</name>
    <dbReference type="NCBI Taxonomy" id="53326"/>
    <lineage>
        <taxon>Eukaryota</taxon>
        <taxon>Metazoa</taxon>
        <taxon>Ecdysozoa</taxon>
        <taxon>Nematoda</taxon>
        <taxon>Chromadorea</taxon>
        <taxon>Rhabditida</taxon>
        <taxon>Rhabditina</taxon>
        <taxon>Rhabditomorpha</taxon>
        <taxon>Strongyloidea</taxon>
        <taxon>Ancylostomatidae</taxon>
        <taxon>Ancylostomatinae</taxon>
        <taxon>Ancylostoma</taxon>
    </lineage>
</organism>
<dbReference type="GO" id="GO:0000287">
    <property type="term" value="F:magnesium ion binding"/>
    <property type="evidence" value="ECO:0007669"/>
    <property type="project" value="InterPro"/>
</dbReference>
<dbReference type="PANTHER" id="PTHR37311:SF1">
    <property type="entry name" value="2-PHOSPHOSULFOLACTATE PHOSPHATASE-RELATED"/>
    <property type="match status" value="1"/>
</dbReference>
<evidence type="ECO:0000256" key="2">
    <source>
        <dbReference type="ARBA" id="ARBA00009997"/>
    </source>
</evidence>
<proteinExistence type="inferred from homology"/>
<dbReference type="Pfam" id="PF04029">
    <property type="entry name" value="2-ph_phosp"/>
    <property type="match status" value="1"/>
</dbReference>
<dbReference type="EMBL" id="KE127194">
    <property type="protein sequence ID" value="EPB65747.1"/>
    <property type="molecule type" value="Genomic_DNA"/>
</dbReference>
<dbReference type="FunFam" id="3.90.1560.10:FF:000001">
    <property type="entry name" value="Probable 2-phosphosulfolactate phosphatase"/>
    <property type="match status" value="1"/>
</dbReference>
<dbReference type="SUPFAM" id="SSF142823">
    <property type="entry name" value="ComB-like"/>
    <property type="match status" value="1"/>
</dbReference>
<dbReference type="PANTHER" id="PTHR37311">
    <property type="entry name" value="2-PHOSPHOSULFOLACTATE PHOSPHATASE-RELATED"/>
    <property type="match status" value="1"/>
</dbReference>
<evidence type="ECO:0000256" key="5">
    <source>
        <dbReference type="ARBA" id="ARBA00022842"/>
    </source>
</evidence>